<dbReference type="KEGG" id="mbw:MSBRW_1028"/>
<sequence>MKLKLLSILFVAMIAIPLASATGNYVTPTKEQVTQAMLDYNLSNQNNSYQLACEIGQYVSEEYNWNCDIRELNFTKHAPIYINVFYPAADNKKGYEAYYGWFGPQRKEVTAFYDKNKTMWYKDWGSSKKFDCGIMGVTSYNTVKSYFGNTSEQTTTPVPPDSESTQPVEKNDSGAQNIVNGSTNTVNNQGVIGTIEQYWFDFRNANLSNITFNFFGGN</sequence>
<reference evidence="2 3" key="1">
    <citation type="submission" date="2014-07" db="EMBL/GenBank/DDBJ databases">
        <title>Methanogenic archaea and the global carbon cycle.</title>
        <authorList>
            <person name="Henriksen J.R."/>
            <person name="Luke J."/>
            <person name="Reinhart S."/>
            <person name="Benedict M.N."/>
            <person name="Youngblut N.D."/>
            <person name="Metcalf M.E."/>
            <person name="Whitaker R.J."/>
            <person name="Metcalf W.W."/>
        </authorList>
    </citation>
    <scope>NUCLEOTIDE SEQUENCE [LARGE SCALE GENOMIC DNA]</scope>
    <source>
        <strain evidence="2 3">Wiesmoor</strain>
    </source>
</reference>
<evidence type="ECO:0000313" key="2">
    <source>
        <dbReference type="EMBL" id="AKB50281.1"/>
    </source>
</evidence>
<accession>A0A0E3LKX5</accession>
<evidence type="ECO:0000313" key="3">
    <source>
        <dbReference type="Proteomes" id="UP000033038"/>
    </source>
</evidence>
<gene>
    <name evidence="2" type="ORF">MSBRW_1028</name>
</gene>
<name>A0A0E3LKX5_METBA</name>
<dbReference type="Proteomes" id="UP000033038">
    <property type="component" value="Chromosome"/>
</dbReference>
<evidence type="ECO:0000256" key="1">
    <source>
        <dbReference type="SAM" id="MobiDB-lite"/>
    </source>
</evidence>
<dbReference type="EMBL" id="CP009526">
    <property type="protein sequence ID" value="AKB50281.1"/>
    <property type="molecule type" value="Genomic_DNA"/>
</dbReference>
<dbReference type="RefSeq" id="WP_011308607.1">
    <property type="nucleotide sequence ID" value="NZ_CP009526.1"/>
</dbReference>
<dbReference type="AlphaFoldDB" id="A0A0E3LKX5"/>
<dbReference type="PATRIC" id="fig|1434109.4.peg.1270"/>
<dbReference type="GeneID" id="24822473"/>
<organism evidence="2 3">
    <name type="scientific">Methanosarcina barkeri str. Wiesmoor</name>
    <dbReference type="NCBI Taxonomy" id="1434109"/>
    <lineage>
        <taxon>Archaea</taxon>
        <taxon>Methanobacteriati</taxon>
        <taxon>Methanobacteriota</taxon>
        <taxon>Stenosarchaea group</taxon>
        <taxon>Methanomicrobia</taxon>
        <taxon>Methanosarcinales</taxon>
        <taxon>Methanosarcinaceae</taxon>
        <taxon>Methanosarcina</taxon>
    </lineage>
</organism>
<dbReference type="HOGENOM" id="CLU_1264566_0_0_2"/>
<protein>
    <submittedName>
        <fullName evidence="2">Uncharacterized protein</fullName>
    </submittedName>
</protein>
<proteinExistence type="predicted"/>
<feature type="region of interest" description="Disordered" evidence="1">
    <location>
        <begin position="150"/>
        <end position="182"/>
    </location>
</feature>